<evidence type="ECO:0000313" key="2">
    <source>
        <dbReference type="EMBL" id="KAE9453309.1"/>
    </source>
</evidence>
<gene>
    <name evidence="2" type="ORF">C3L33_14789</name>
</gene>
<dbReference type="Pfam" id="PF08766">
    <property type="entry name" value="DEK_C"/>
    <property type="match status" value="1"/>
</dbReference>
<organism evidence="2">
    <name type="scientific">Rhododendron williamsianum</name>
    <dbReference type="NCBI Taxonomy" id="262921"/>
    <lineage>
        <taxon>Eukaryota</taxon>
        <taxon>Viridiplantae</taxon>
        <taxon>Streptophyta</taxon>
        <taxon>Embryophyta</taxon>
        <taxon>Tracheophyta</taxon>
        <taxon>Spermatophyta</taxon>
        <taxon>Magnoliopsida</taxon>
        <taxon>eudicotyledons</taxon>
        <taxon>Gunneridae</taxon>
        <taxon>Pentapetalae</taxon>
        <taxon>asterids</taxon>
        <taxon>Ericales</taxon>
        <taxon>Ericaceae</taxon>
        <taxon>Ericoideae</taxon>
        <taxon>Rhodoreae</taxon>
        <taxon>Rhododendron</taxon>
    </lineage>
</organism>
<dbReference type="InterPro" id="IPR014876">
    <property type="entry name" value="DEK_C"/>
</dbReference>
<feature type="domain" description="DEK-C" evidence="1">
    <location>
        <begin position="1"/>
        <end position="57"/>
    </location>
</feature>
<accession>A0A6A4LD95</accession>
<reference evidence="2" key="1">
    <citation type="journal article" date="2019" name="Genome Biol. Evol.">
        <title>The Rhododendron genome and chromosomal organization provide insight into shared whole-genome duplications across the heath family (Ericaceae).</title>
        <authorList>
            <person name="Soza V.L."/>
            <person name="Lindsley D."/>
            <person name="Waalkes A."/>
            <person name="Ramage E."/>
            <person name="Patwardhan R.P."/>
            <person name="Burton J.N."/>
            <person name="Adey A."/>
            <person name="Kumar A."/>
            <person name="Qiu R."/>
            <person name="Shendure J."/>
            <person name="Hall B."/>
        </authorList>
    </citation>
    <scope>NUCLEOTIDE SEQUENCE</scope>
    <source>
        <strain evidence="2">RSF 1966-606</strain>
    </source>
</reference>
<dbReference type="SUPFAM" id="SSF109715">
    <property type="entry name" value="DEK C-terminal domain"/>
    <property type="match status" value="1"/>
</dbReference>
<dbReference type="EMBL" id="QEFC01002202">
    <property type="protein sequence ID" value="KAE9453309.1"/>
    <property type="molecule type" value="Genomic_DNA"/>
</dbReference>
<dbReference type="AlphaFoldDB" id="A0A6A4LD95"/>
<dbReference type="PROSITE" id="PS51998">
    <property type="entry name" value="DEK_C"/>
    <property type="match status" value="1"/>
</dbReference>
<feature type="non-terminal residue" evidence="2">
    <location>
        <position position="1"/>
    </location>
</feature>
<comment type="caution">
    <text evidence="2">The sequence shown here is derived from an EMBL/GenBank/DDBJ whole genome shotgun (WGS) entry which is preliminary data.</text>
</comment>
<name>A0A6A4LD95_9ERIC</name>
<evidence type="ECO:0000259" key="1">
    <source>
        <dbReference type="PROSITE" id="PS51998"/>
    </source>
</evidence>
<dbReference type="OrthoDB" id="1599285at2759"/>
<protein>
    <recommendedName>
        <fullName evidence="1">DEK-C domain-containing protein</fullName>
    </recommendedName>
</protein>
<proteinExistence type="predicted"/>
<sequence>MATDSELRDRIRKVMCESDPDEVTVGSLYRKLEAASYGVDFSNKKAFVRCEFAGFLMNYLQCDDDDDGDGDDSPAVNKRIKSESKEYDYKVGVVGEELAGVKGEEDVVKDQSKGKGTQNWRKRGGFNGAVVEIGSCDGSGGGEEKGEI</sequence>